<reference evidence="2 3" key="1">
    <citation type="submission" date="2016-04" db="EMBL/GenBank/DDBJ databases">
        <title>Draft genome of Fonsecaea erecta CBS 125763.</title>
        <authorList>
            <person name="Weiss V.A."/>
            <person name="Vicente V.A."/>
            <person name="Raittz R.T."/>
            <person name="Moreno L.F."/>
            <person name="De Souza E.M."/>
            <person name="Pedrosa F.O."/>
            <person name="Steffens M.B."/>
            <person name="Faoro H."/>
            <person name="Tadra-Sfeir M.Z."/>
            <person name="Najafzadeh M.J."/>
            <person name="Felipe M.S."/>
            <person name="Teixeira M."/>
            <person name="Sun J."/>
            <person name="Xi L."/>
            <person name="Gomes R."/>
            <person name="De Azevedo C.M."/>
            <person name="Salgado C.G."/>
            <person name="Da Silva M.B."/>
            <person name="Nascimento M.F."/>
            <person name="Queiroz-Telles F."/>
            <person name="Attili D.S."/>
            <person name="Gorbushina A."/>
        </authorList>
    </citation>
    <scope>NUCLEOTIDE SEQUENCE [LARGE SCALE GENOMIC DNA]</scope>
    <source>
        <strain evidence="2 3">CBS 125763</strain>
    </source>
</reference>
<name>A0A178ZDW7_9EURO</name>
<sequence>MVVKTQLNLKPFSLADFAMANREDDILIVLLANAVKVTTSGSLCATLQQRTMPGPDLIEPQRATYIRIMLQRPLLVLGTIPAPTVLPPLPPSLGTIRPATVESGKISTDERSETR</sequence>
<organism evidence="2 3">
    <name type="scientific">Fonsecaea erecta</name>
    <dbReference type="NCBI Taxonomy" id="1367422"/>
    <lineage>
        <taxon>Eukaryota</taxon>
        <taxon>Fungi</taxon>
        <taxon>Dikarya</taxon>
        <taxon>Ascomycota</taxon>
        <taxon>Pezizomycotina</taxon>
        <taxon>Eurotiomycetes</taxon>
        <taxon>Chaetothyriomycetidae</taxon>
        <taxon>Chaetothyriales</taxon>
        <taxon>Herpotrichiellaceae</taxon>
        <taxon>Fonsecaea</taxon>
    </lineage>
</organism>
<protein>
    <submittedName>
        <fullName evidence="2">Uncharacterized protein</fullName>
    </submittedName>
</protein>
<evidence type="ECO:0000313" key="3">
    <source>
        <dbReference type="Proteomes" id="UP000078343"/>
    </source>
</evidence>
<dbReference type="Proteomes" id="UP000078343">
    <property type="component" value="Unassembled WGS sequence"/>
</dbReference>
<accession>A0A178ZDW7</accession>
<evidence type="ECO:0000313" key="2">
    <source>
        <dbReference type="EMBL" id="OAP57958.1"/>
    </source>
</evidence>
<proteinExistence type="predicted"/>
<dbReference type="RefSeq" id="XP_018691325.1">
    <property type="nucleotide sequence ID" value="XM_018838557.1"/>
</dbReference>
<keyword evidence="3" id="KW-1185">Reference proteome</keyword>
<feature type="region of interest" description="Disordered" evidence="1">
    <location>
        <begin position="88"/>
        <end position="115"/>
    </location>
</feature>
<gene>
    <name evidence="2" type="ORF">AYL99_07048</name>
</gene>
<dbReference type="EMBL" id="LVYI01000006">
    <property type="protein sequence ID" value="OAP57958.1"/>
    <property type="molecule type" value="Genomic_DNA"/>
</dbReference>
<dbReference type="AlphaFoldDB" id="A0A178ZDW7"/>
<dbReference type="GeneID" id="30011216"/>
<comment type="caution">
    <text evidence="2">The sequence shown here is derived from an EMBL/GenBank/DDBJ whole genome shotgun (WGS) entry which is preliminary data.</text>
</comment>
<evidence type="ECO:0000256" key="1">
    <source>
        <dbReference type="SAM" id="MobiDB-lite"/>
    </source>
</evidence>